<evidence type="ECO:0000313" key="2">
    <source>
        <dbReference type="EMBL" id="UXX42042.1"/>
    </source>
</evidence>
<evidence type="ECO:0000259" key="1">
    <source>
        <dbReference type="Pfam" id="PF14216"/>
    </source>
</evidence>
<dbReference type="RefSeq" id="YP_010739233.1">
    <property type="nucleotide sequence ID" value="NC_073037.1"/>
</dbReference>
<protein>
    <recommendedName>
        <fullName evidence="1">DUF4326 domain-containing protein</fullName>
    </recommendedName>
</protein>
<dbReference type="Pfam" id="PF14216">
    <property type="entry name" value="DUF4326"/>
    <property type="match status" value="1"/>
</dbReference>
<organism evidence="2 3">
    <name type="scientific">Pseudomonas phage phiH2</name>
    <dbReference type="NCBI Taxonomy" id="2981578"/>
    <lineage>
        <taxon>Viruses</taxon>
        <taxon>Duplodnaviria</taxon>
        <taxon>Heunggongvirae</taxon>
        <taxon>Uroviricota</taxon>
        <taxon>Caudoviricetes</taxon>
        <taxon>Mesyanzhinovviridae</taxon>
        <taxon>Bradleyvirinae</taxon>
        <taxon>Pamexvirus</taxon>
        <taxon>Pamexvirus phiH2</taxon>
    </lineage>
</organism>
<dbReference type="EMBL" id="OP361299">
    <property type="protein sequence ID" value="UXX42042.1"/>
    <property type="molecule type" value="Genomic_DNA"/>
</dbReference>
<dbReference type="Proteomes" id="UP001061831">
    <property type="component" value="Segment"/>
</dbReference>
<dbReference type="InterPro" id="IPR025475">
    <property type="entry name" value="DUF4326"/>
</dbReference>
<accession>A0A977XU96</accession>
<name>A0A977XU96_9CAUD</name>
<sequence>MVTRVINRRSGEPYDLMVDRTSFWGNPFHVGVDGTRREVIAKYRAMVLSRPDMLARLPELRGKVLACWCKPRPCHADVLAELADSGSIDGPRPGPASG</sequence>
<dbReference type="KEGG" id="vg:79586619"/>
<dbReference type="GeneID" id="79586619"/>
<keyword evidence="3" id="KW-1185">Reference proteome</keyword>
<feature type="domain" description="DUF4326" evidence="1">
    <location>
        <begin position="11"/>
        <end position="81"/>
    </location>
</feature>
<proteinExistence type="predicted"/>
<evidence type="ECO:0000313" key="3">
    <source>
        <dbReference type="Proteomes" id="UP001061831"/>
    </source>
</evidence>
<reference evidence="2" key="1">
    <citation type="submission" date="2022-09" db="EMBL/GenBank/DDBJ databases">
        <authorList>
            <person name="Li Y.Y."/>
            <person name="Han Q.Z."/>
            <person name="Li P.Z."/>
            <person name="Yang H.J."/>
        </authorList>
    </citation>
    <scope>NUCLEOTIDE SEQUENCE</scope>
</reference>